<evidence type="ECO:0000256" key="10">
    <source>
        <dbReference type="ARBA" id="ARBA00023065"/>
    </source>
</evidence>
<dbReference type="Gene3D" id="3.40.50.80">
    <property type="entry name" value="Nucleotide-binding domain of ferredoxin-NADP reductase (FNR) module"/>
    <property type="match status" value="2"/>
</dbReference>
<feature type="transmembrane region" description="Helical" evidence="14">
    <location>
        <begin position="223"/>
        <end position="246"/>
    </location>
</feature>
<evidence type="ECO:0000256" key="7">
    <source>
        <dbReference type="ARBA" id="ARBA00022989"/>
    </source>
</evidence>
<feature type="transmembrane region" description="Helical" evidence="14">
    <location>
        <begin position="35"/>
        <end position="53"/>
    </location>
</feature>
<evidence type="ECO:0000256" key="9">
    <source>
        <dbReference type="ARBA" id="ARBA00023004"/>
    </source>
</evidence>
<dbReference type="PROSITE" id="PS51384">
    <property type="entry name" value="FAD_FR"/>
    <property type="match status" value="1"/>
</dbReference>
<evidence type="ECO:0000256" key="1">
    <source>
        <dbReference type="ARBA" id="ARBA00001974"/>
    </source>
</evidence>
<name>A0A8S0VLF6_OLEEU</name>
<dbReference type="Pfam" id="PF01794">
    <property type="entry name" value="Ferric_reduct"/>
    <property type="match status" value="1"/>
</dbReference>
<dbReference type="InterPro" id="IPR017927">
    <property type="entry name" value="FAD-bd_FR_type"/>
</dbReference>
<evidence type="ECO:0000256" key="13">
    <source>
        <dbReference type="ARBA" id="ARBA00066905"/>
    </source>
</evidence>
<evidence type="ECO:0000259" key="16">
    <source>
        <dbReference type="PROSITE" id="PS51384"/>
    </source>
</evidence>
<dbReference type="Proteomes" id="UP000594638">
    <property type="component" value="Unassembled WGS sequence"/>
</dbReference>
<dbReference type="Pfam" id="PF08022">
    <property type="entry name" value="FAD_binding_8"/>
    <property type="match status" value="1"/>
</dbReference>
<dbReference type="EMBL" id="CACTIH010009464">
    <property type="protein sequence ID" value="CAA3031587.1"/>
    <property type="molecule type" value="Genomic_DNA"/>
</dbReference>
<keyword evidence="6" id="KW-0479">Metal-binding</keyword>
<evidence type="ECO:0000256" key="15">
    <source>
        <dbReference type="SAM" id="SignalP"/>
    </source>
</evidence>
<dbReference type="CDD" id="cd06186">
    <property type="entry name" value="NOX_Duox_like_FAD_NADP"/>
    <property type="match status" value="1"/>
</dbReference>
<feature type="signal peptide" evidence="15">
    <location>
        <begin position="1"/>
        <end position="21"/>
    </location>
</feature>
<keyword evidence="18" id="KW-1185">Reference proteome</keyword>
<keyword evidence="7 14" id="KW-1133">Transmembrane helix</keyword>
<keyword evidence="8" id="KW-0560">Oxidoreductase</keyword>
<evidence type="ECO:0000256" key="2">
    <source>
        <dbReference type="ARBA" id="ARBA00004141"/>
    </source>
</evidence>
<dbReference type="GO" id="GO:0005886">
    <property type="term" value="C:plasma membrane"/>
    <property type="evidence" value="ECO:0007669"/>
    <property type="project" value="TreeGrafter"/>
</dbReference>
<protein>
    <recommendedName>
        <fullName evidence="13">ferric-chelate reductase (NADH)</fullName>
        <ecNumber evidence="13">1.16.1.7</ecNumber>
    </recommendedName>
</protein>
<keyword evidence="11 14" id="KW-0472">Membrane</keyword>
<dbReference type="PANTHER" id="PTHR11972:SF41">
    <property type="entry name" value="FERRIC REDUCTION OXIDASE 2"/>
    <property type="match status" value="1"/>
</dbReference>
<evidence type="ECO:0000256" key="12">
    <source>
        <dbReference type="ARBA" id="ARBA00050970"/>
    </source>
</evidence>
<dbReference type="SFLD" id="SFLDG01168">
    <property type="entry name" value="Ferric_reductase_subgroup_(FRE"/>
    <property type="match status" value="1"/>
</dbReference>
<comment type="caution">
    <text evidence="17">The sequence shown here is derived from an EMBL/GenBank/DDBJ whole genome shotgun (WGS) entry which is preliminary data.</text>
</comment>
<keyword evidence="4" id="KW-0813">Transport</keyword>
<evidence type="ECO:0000256" key="5">
    <source>
        <dbReference type="ARBA" id="ARBA00022692"/>
    </source>
</evidence>
<comment type="catalytic activity">
    <reaction evidence="12">
        <text>2 a Fe(II)-siderophore + NAD(+) + H(+) = 2 a Fe(III)-siderophore + NADH</text>
        <dbReference type="Rhea" id="RHEA:15061"/>
        <dbReference type="Rhea" id="RHEA-COMP:11342"/>
        <dbReference type="Rhea" id="RHEA-COMP:11344"/>
        <dbReference type="ChEBI" id="CHEBI:15378"/>
        <dbReference type="ChEBI" id="CHEBI:29033"/>
        <dbReference type="ChEBI" id="CHEBI:29034"/>
        <dbReference type="ChEBI" id="CHEBI:57540"/>
        <dbReference type="ChEBI" id="CHEBI:57945"/>
        <dbReference type="EC" id="1.16.1.7"/>
    </reaction>
</comment>
<dbReference type="Gramene" id="OE9A049728T1">
    <property type="protein sequence ID" value="OE9A049728C1"/>
    <property type="gene ID" value="OE9A049728"/>
</dbReference>
<proteinExistence type="inferred from homology"/>
<keyword evidence="10" id="KW-0406">Ion transport</keyword>
<comment type="cofactor">
    <cofactor evidence="1">
        <name>FAD</name>
        <dbReference type="ChEBI" id="CHEBI:57692"/>
    </cofactor>
</comment>
<organism evidence="17 18">
    <name type="scientific">Olea europaea subsp. europaea</name>
    <dbReference type="NCBI Taxonomy" id="158383"/>
    <lineage>
        <taxon>Eukaryota</taxon>
        <taxon>Viridiplantae</taxon>
        <taxon>Streptophyta</taxon>
        <taxon>Embryophyta</taxon>
        <taxon>Tracheophyta</taxon>
        <taxon>Spermatophyta</taxon>
        <taxon>Magnoliopsida</taxon>
        <taxon>eudicotyledons</taxon>
        <taxon>Gunneridae</taxon>
        <taxon>Pentapetalae</taxon>
        <taxon>asterids</taxon>
        <taxon>lamiids</taxon>
        <taxon>Lamiales</taxon>
        <taxon>Oleaceae</taxon>
        <taxon>Oleeae</taxon>
        <taxon>Olea</taxon>
    </lineage>
</organism>
<evidence type="ECO:0000256" key="11">
    <source>
        <dbReference type="ARBA" id="ARBA00023136"/>
    </source>
</evidence>
<gene>
    <name evidence="17" type="ORF">OLEA9_A049728</name>
</gene>
<evidence type="ECO:0000313" key="18">
    <source>
        <dbReference type="Proteomes" id="UP000594638"/>
    </source>
</evidence>
<dbReference type="InterPro" id="IPR013112">
    <property type="entry name" value="FAD-bd_8"/>
</dbReference>
<evidence type="ECO:0000256" key="3">
    <source>
        <dbReference type="ARBA" id="ARBA00006278"/>
    </source>
</evidence>
<evidence type="ECO:0000313" key="17">
    <source>
        <dbReference type="EMBL" id="CAA3031587.1"/>
    </source>
</evidence>
<keyword evidence="5 14" id="KW-0812">Transmembrane</keyword>
<evidence type="ECO:0000256" key="8">
    <source>
        <dbReference type="ARBA" id="ARBA00023002"/>
    </source>
</evidence>
<comment type="subcellular location">
    <subcellularLocation>
        <location evidence="2">Membrane</location>
        <topology evidence="2">Multi-pass membrane protein</topology>
    </subcellularLocation>
</comment>
<feature type="transmembrane region" description="Helical" evidence="14">
    <location>
        <begin position="525"/>
        <end position="551"/>
    </location>
</feature>
<dbReference type="EC" id="1.16.1.7" evidence="13"/>
<dbReference type="OrthoDB" id="167398at2759"/>
<feature type="transmembrane region" description="Helical" evidence="14">
    <location>
        <begin position="135"/>
        <end position="158"/>
    </location>
</feature>
<comment type="similarity">
    <text evidence="3">Belongs to the ferric reductase (FRE) family.</text>
</comment>
<reference evidence="17 18" key="1">
    <citation type="submission" date="2019-12" db="EMBL/GenBank/DDBJ databases">
        <authorList>
            <person name="Alioto T."/>
            <person name="Alioto T."/>
            <person name="Gomez Garrido J."/>
        </authorList>
    </citation>
    <scope>NUCLEOTIDE SEQUENCE [LARGE SCALE GENOMIC DNA]</scope>
</reference>
<dbReference type="InterPro" id="IPR050369">
    <property type="entry name" value="RBOH/FRE"/>
</dbReference>
<dbReference type="GO" id="GO:0006811">
    <property type="term" value="P:monoatomic ion transport"/>
    <property type="evidence" value="ECO:0007669"/>
    <property type="project" value="UniProtKB-KW"/>
</dbReference>
<dbReference type="PANTHER" id="PTHR11972">
    <property type="entry name" value="NADPH OXIDASE"/>
    <property type="match status" value="1"/>
</dbReference>
<feature type="domain" description="FAD-binding FR-type" evidence="16">
    <location>
        <begin position="305"/>
        <end position="410"/>
    </location>
</feature>
<keyword evidence="15" id="KW-0732">Signal</keyword>
<evidence type="ECO:0000256" key="4">
    <source>
        <dbReference type="ARBA" id="ARBA00022448"/>
    </source>
</evidence>
<feature type="transmembrane region" description="Helical" evidence="14">
    <location>
        <begin position="93"/>
        <end position="115"/>
    </location>
</feature>
<evidence type="ECO:0000256" key="14">
    <source>
        <dbReference type="SAM" id="Phobius"/>
    </source>
</evidence>
<accession>A0A8S0VLF6</accession>
<dbReference type="InterPro" id="IPR039261">
    <property type="entry name" value="FNR_nucleotide-bd"/>
</dbReference>
<dbReference type="SFLD" id="SFLDS00052">
    <property type="entry name" value="Ferric_Reductase_Domain"/>
    <property type="match status" value="1"/>
</dbReference>
<dbReference type="InterPro" id="IPR013121">
    <property type="entry name" value="Fe_red_NAD-bd_6"/>
</dbReference>
<feature type="transmembrane region" description="Helical" evidence="14">
    <location>
        <begin position="282"/>
        <end position="301"/>
    </location>
</feature>
<dbReference type="GO" id="GO:0140618">
    <property type="term" value="F:ferric-chelate reductase (NADH) activity"/>
    <property type="evidence" value="ECO:0007669"/>
    <property type="project" value="UniProtKB-EC"/>
</dbReference>
<dbReference type="Pfam" id="PF08030">
    <property type="entry name" value="NAD_binding_6"/>
    <property type="match status" value="1"/>
</dbReference>
<dbReference type="InterPro" id="IPR013130">
    <property type="entry name" value="Fe3_Rdtase_TM_dom"/>
</dbReference>
<feature type="transmembrane region" description="Helical" evidence="14">
    <location>
        <begin position="179"/>
        <end position="203"/>
    </location>
</feature>
<sequence>MIWIMMPTNVFWLHWLSDIHAKTDSSYFGQQGANILIYSFPVLLVAALGCLYLQLEKYIDRSKDETPKESRFASWRRPALVNGPLGIVSRIELSFLVMFLALLVWSFSAYIHSMFKNITRQSTVNMGEFVWEAKLESAALLLGLVGNISLAFLFFPVTRGSSILRVLGLSSESTIKYHIWLGHIVMILFASHGLCYIIFWAYTNQTSENNVTDLSTHFGSMKMWAWNKFGVSNVAGEVALLSGFVIWMTSFPRIRRKFFELFYYTHHLYAVFVAFFVLHAGFSYSCISLPGFYIFLIDRYLRFLQSQQRIHLVSTRVLPCQAVELNFSKDPGLRYDPGSIMFINAKSISKIQWHPFTVTSNCNIDPDKISIVIKSEGNWSRNLYKRLASSTPMDRLEVSMEGPYGPPSTSYLRHDELVMISGGSGITPFISIIRELIFIANTTNCKTPRILLIPAFKKTEDLAMLEFLLPISGTSYDISLLQLQIHAYVTREKGPSPDSQKLNRSIWFKPSTLDRPLSAVLGPNTWLWLSVIIASTFVLFLFLIGILTQYYIYPIDHNTNIIYPYYAKSMIYMSFLCVSMVIIATLAFFWNKKQNSKELRQIQNADAPTPTVSPRPELRSSNVDRELEGLPHYSFSRVTTVHHGQRPNLKNILMERKESNVGVLVSGPKKMSQEVAKICSSRAAKHMHYKSFSFDW</sequence>
<keyword evidence="9" id="KW-0408">Iron</keyword>
<dbReference type="GO" id="GO:0046872">
    <property type="term" value="F:metal ion binding"/>
    <property type="evidence" value="ECO:0007669"/>
    <property type="project" value="UniProtKB-KW"/>
</dbReference>
<evidence type="ECO:0000256" key="6">
    <source>
        <dbReference type="ARBA" id="ARBA00022723"/>
    </source>
</evidence>
<dbReference type="FunFam" id="3.40.50.80:FF:000039">
    <property type="entry name" value="Ferric reduction oxidase 3"/>
    <property type="match status" value="1"/>
</dbReference>
<feature type="transmembrane region" description="Helical" evidence="14">
    <location>
        <begin position="571"/>
        <end position="590"/>
    </location>
</feature>
<dbReference type="AlphaFoldDB" id="A0A8S0VLF6"/>
<dbReference type="SUPFAM" id="SSF52343">
    <property type="entry name" value="Ferredoxin reductase-like, C-terminal NADP-linked domain"/>
    <property type="match status" value="1"/>
</dbReference>
<feature type="chain" id="PRO_5035907079" description="ferric-chelate reductase (NADH)" evidence="15">
    <location>
        <begin position="22"/>
        <end position="696"/>
    </location>
</feature>